<proteinExistence type="inferred from homology"/>
<evidence type="ECO:0000256" key="1">
    <source>
        <dbReference type="ARBA" id="ARBA00008668"/>
    </source>
</evidence>
<dbReference type="OMA" id="SHARIMY"/>
<dbReference type="SUPFAM" id="SSF52266">
    <property type="entry name" value="SGNH hydrolase"/>
    <property type="match status" value="1"/>
</dbReference>
<evidence type="ECO:0000313" key="7">
    <source>
        <dbReference type="Proteomes" id="UP000195402"/>
    </source>
</evidence>
<dbReference type="InterPro" id="IPR035669">
    <property type="entry name" value="SGNH_plant_lipase-like"/>
</dbReference>
<dbReference type="CDD" id="cd01837">
    <property type="entry name" value="SGNH_plant_lipase_like"/>
    <property type="match status" value="1"/>
</dbReference>
<dbReference type="Gene3D" id="3.40.50.1110">
    <property type="entry name" value="SGNH hydrolase"/>
    <property type="match status" value="1"/>
</dbReference>
<dbReference type="FunCoup" id="A0A200QID1">
    <property type="interactions" value="40"/>
</dbReference>
<keyword evidence="3" id="KW-0378">Hydrolase</keyword>
<comment type="caution">
    <text evidence="6">The sequence shown here is derived from an EMBL/GenBank/DDBJ whole genome shotgun (WGS) entry which is preliminary data.</text>
</comment>
<feature type="signal peptide" evidence="5">
    <location>
        <begin position="1"/>
        <end position="25"/>
    </location>
</feature>
<keyword evidence="2 5" id="KW-0732">Signal</keyword>
<organism evidence="6 7">
    <name type="scientific">Macleaya cordata</name>
    <name type="common">Five-seeded plume-poppy</name>
    <name type="synonym">Bocconia cordata</name>
    <dbReference type="NCBI Taxonomy" id="56857"/>
    <lineage>
        <taxon>Eukaryota</taxon>
        <taxon>Viridiplantae</taxon>
        <taxon>Streptophyta</taxon>
        <taxon>Embryophyta</taxon>
        <taxon>Tracheophyta</taxon>
        <taxon>Spermatophyta</taxon>
        <taxon>Magnoliopsida</taxon>
        <taxon>Ranunculales</taxon>
        <taxon>Papaveraceae</taxon>
        <taxon>Papaveroideae</taxon>
        <taxon>Macleaya</taxon>
    </lineage>
</organism>
<dbReference type="PANTHER" id="PTHR22835">
    <property type="entry name" value="ZINC FINGER FYVE DOMAIN CONTAINING PROTEIN"/>
    <property type="match status" value="1"/>
</dbReference>
<dbReference type="Proteomes" id="UP000195402">
    <property type="component" value="Unassembled WGS sequence"/>
</dbReference>
<sequence>MRISFLLFLSFLFAFPCLFLKTTRSIPQNRYDSIFSFGDSLSDTGNLLIANPLSSVIIGKFPYGETFGRPTGRSSDGRLIVDFIAEEFGIPLLRPYLALHFSSGNGHDFRLGANFAVAGATALDAKFFYDNNIGLHLVTKLSLNIQIGWFKEFKTSRCNTTLDCADYLGKSLFLVGEIGYNDYNYAFLSHLTVKQVRTFVPQIVEVIATANRVLIEEGAVDLVVPGIVPLGCAPAYLTLFPSPNIEDYDPRTGCLIAFNELAQYHNVLLKNALQNLRLKYPRAKIIYADYYGAILTLVHSPQLFGFQNGAITACCGGGGPYNYNQLIVCGGVGSKLCDDPSTYVSWDGIHLTEAAYQFIATGLIKGGLAAFTSSPPFHTLLH</sequence>
<evidence type="ECO:0000256" key="5">
    <source>
        <dbReference type="SAM" id="SignalP"/>
    </source>
</evidence>
<gene>
    <name evidence="6" type="ORF">BVC80_1171g5</name>
</gene>
<dbReference type="Pfam" id="PF00657">
    <property type="entry name" value="Lipase_GDSL"/>
    <property type="match status" value="1"/>
</dbReference>
<evidence type="ECO:0000256" key="2">
    <source>
        <dbReference type="ARBA" id="ARBA00022729"/>
    </source>
</evidence>
<dbReference type="InParanoid" id="A0A200QID1"/>
<evidence type="ECO:0000313" key="6">
    <source>
        <dbReference type="EMBL" id="OVA10278.1"/>
    </source>
</evidence>
<dbReference type="InterPro" id="IPR036514">
    <property type="entry name" value="SGNH_hydro_sf"/>
</dbReference>
<reference evidence="6 7" key="1">
    <citation type="journal article" date="2017" name="Mol. Plant">
        <title>The Genome of Medicinal Plant Macleaya cordata Provides New Insights into Benzylisoquinoline Alkaloids Metabolism.</title>
        <authorList>
            <person name="Liu X."/>
            <person name="Liu Y."/>
            <person name="Huang P."/>
            <person name="Ma Y."/>
            <person name="Qing Z."/>
            <person name="Tang Q."/>
            <person name="Cao H."/>
            <person name="Cheng P."/>
            <person name="Zheng Y."/>
            <person name="Yuan Z."/>
            <person name="Zhou Y."/>
            <person name="Liu J."/>
            <person name="Tang Z."/>
            <person name="Zhuo Y."/>
            <person name="Zhang Y."/>
            <person name="Yu L."/>
            <person name="Huang J."/>
            <person name="Yang P."/>
            <person name="Peng Q."/>
            <person name="Zhang J."/>
            <person name="Jiang W."/>
            <person name="Zhang Z."/>
            <person name="Lin K."/>
            <person name="Ro D.K."/>
            <person name="Chen X."/>
            <person name="Xiong X."/>
            <person name="Shang Y."/>
            <person name="Huang S."/>
            <person name="Zeng J."/>
        </authorList>
    </citation>
    <scope>NUCLEOTIDE SEQUENCE [LARGE SCALE GENOMIC DNA]</scope>
    <source>
        <strain evidence="7">cv. BLH2017</strain>
        <tissue evidence="6">Root</tissue>
    </source>
</reference>
<evidence type="ECO:0000256" key="4">
    <source>
        <dbReference type="ARBA" id="ARBA00023180"/>
    </source>
</evidence>
<feature type="chain" id="PRO_5012984572" evidence="5">
    <location>
        <begin position="26"/>
        <end position="382"/>
    </location>
</feature>
<dbReference type="PANTHER" id="PTHR22835:SF659">
    <property type="entry name" value="GDSL LIPASE_ACYLHYDROLASE, PUTATIVE (AFU_ORTHOLOGUE AFUA_2G00510)-RELATED"/>
    <property type="match status" value="1"/>
</dbReference>
<dbReference type="EMBL" id="MVGT01002021">
    <property type="protein sequence ID" value="OVA10278.1"/>
    <property type="molecule type" value="Genomic_DNA"/>
</dbReference>
<dbReference type="InterPro" id="IPR001087">
    <property type="entry name" value="GDSL"/>
</dbReference>
<dbReference type="OrthoDB" id="1600564at2759"/>
<protein>
    <submittedName>
        <fullName evidence="6">Lipase</fullName>
    </submittedName>
</protein>
<accession>A0A200QID1</accession>
<evidence type="ECO:0000256" key="3">
    <source>
        <dbReference type="ARBA" id="ARBA00022801"/>
    </source>
</evidence>
<comment type="similarity">
    <text evidence="1">Belongs to the 'GDSL' lipolytic enzyme family.</text>
</comment>
<dbReference type="GO" id="GO:0016788">
    <property type="term" value="F:hydrolase activity, acting on ester bonds"/>
    <property type="evidence" value="ECO:0007669"/>
    <property type="project" value="InterPro"/>
</dbReference>
<keyword evidence="4" id="KW-0325">Glycoprotein</keyword>
<name>A0A200QID1_MACCD</name>
<dbReference type="AlphaFoldDB" id="A0A200QID1"/>
<keyword evidence="7" id="KW-1185">Reference proteome</keyword>